<evidence type="ECO:0000313" key="1">
    <source>
        <dbReference type="EMBL" id="GAV71141.1"/>
    </source>
</evidence>
<gene>
    <name evidence="1" type="ORF">CFOL_v3_14635</name>
</gene>
<evidence type="ECO:0000313" key="2">
    <source>
        <dbReference type="Proteomes" id="UP000187406"/>
    </source>
</evidence>
<accession>A0A1Q3BT32</accession>
<sequence length="109" mass="12657">MCLIYHLNNVATKNIIAYLNKGEKLTGINYDIWHKKITFLPNEQELYEHLTTAVTRPPEGNTAQHCRDLEIFDAWSKKDRCTPFTLLSCMHDNLIGAYEHCDTAKAMWD</sequence>
<name>A0A1Q3BT32_CEPFO</name>
<comment type="caution">
    <text evidence="1">The sequence shown here is derived from an EMBL/GenBank/DDBJ whole genome shotgun (WGS) entry which is preliminary data.</text>
</comment>
<organism evidence="1 2">
    <name type="scientific">Cephalotus follicularis</name>
    <name type="common">Albany pitcher plant</name>
    <dbReference type="NCBI Taxonomy" id="3775"/>
    <lineage>
        <taxon>Eukaryota</taxon>
        <taxon>Viridiplantae</taxon>
        <taxon>Streptophyta</taxon>
        <taxon>Embryophyta</taxon>
        <taxon>Tracheophyta</taxon>
        <taxon>Spermatophyta</taxon>
        <taxon>Magnoliopsida</taxon>
        <taxon>eudicotyledons</taxon>
        <taxon>Gunneridae</taxon>
        <taxon>Pentapetalae</taxon>
        <taxon>rosids</taxon>
        <taxon>fabids</taxon>
        <taxon>Oxalidales</taxon>
        <taxon>Cephalotaceae</taxon>
        <taxon>Cephalotus</taxon>
    </lineage>
</organism>
<dbReference type="Proteomes" id="UP000187406">
    <property type="component" value="Unassembled WGS sequence"/>
</dbReference>
<dbReference type="EMBL" id="BDDD01000878">
    <property type="protein sequence ID" value="GAV71141.1"/>
    <property type="molecule type" value="Genomic_DNA"/>
</dbReference>
<dbReference type="InParanoid" id="A0A1Q3BT32"/>
<protein>
    <submittedName>
        <fullName evidence="1">UBN2_3 domain-containing protein</fullName>
    </submittedName>
</protein>
<dbReference type="AlphaFoldDB" id="A0A1Q3BT32"/>
<dbReference type="OrthoDB" id="1909174at2759"/>
<reference evidence="2" key="1">
    <citation type="submission" date="2016-04" db="EMBL/GenBank/DDBJ databases">
        <title>Cephalotus genome sequencing.</title>
        <authorList>
            <person name="Fukushima K."/>
            <person name="Hasebe M."/>
            <person name="Fang X."/>
        </authorList>
    </citation>
    <scope>NUCLEOTIDE SEQUENCE [LARGE SCALE GENOMIC DNA]</scope>
    <source>
        <strain evidence="2">cv. St1</strain>
    </source>
</reference>
<keyword evidence="2" id="KW-1185">Reference proteome</keyword>
<proteinExistence type="predicted"/>